<evidence type="ECO:0000256" key="3">
    <source>
        <dbReference type="ARBA" id="ARBA00022989"/>
    </source>
</evidence>
<dbReference type="PANTHER" id="PTHR46961:SF18">
    <property type="entry name" value="DYNEIN AXONEMAL HEAVY CHAIN 5"/>
    <property type="match status" value="1"/>
</dbReference>
<evidence type="ECO:0000256" key="4">
    <source>
        <dbReference type="ARBA" id="ARBA00023136"/>
    </source>
</evidence>
<organism evidence="7 8">
    <name type="scientific">Bugula neritina</name>
    <name type="common">Brown bryozoan</name>
    <name type="synonym">Sertularia neritina</name>
    <dbReference type="NCBI Taxonomy" id="10212"/>
    <lineage>
        <taxon>Eukaryota</taxon>
        <taxon>Metazoa</taxon>
        <taxon>Spiralia</taxon>
        <taxon>Lophotrochozoa</taxon>
        <taxon>Bryozoa</taxon>
        <taxon>Gymnolaemata</taxon>
        <taxon>Cheilostomatida</taxon>
        <taxon>Flustrina</taxon>
        <taxon>Buguloidea</taxon>
        <taxon>Bugulidae</taxon>
        <taxon>Bugula</taxon>
    </lineage>
</organism>
<dbReference type="SUPFAM" id="SSF81321">
    <property type="entry name" value="Family A G protein-coupled receptor-like"/>
    <property type="match status" value="1"/>
</dbReference>
<feature type="transmembrane region" description="Helical" evidence="5">
    <location>
        <begin position="65"/>
        <end position="88"/>
    </location>
</feature>
<dbReference type="PRINTS" id="PR00237">
    <property type="entry name" value="GPCRRHODOPSN"/>
</dbReference>
<dbReference type="PROSITE" id="PS50262">
    <property type="entry name" value="G_PROTEIN_RECEP_F1_2"/>
    <property type="match status" value="1"/>
</dbReference>
<dbReference type="FunFam" id="1.10.8.720:FF:000004">
    <property type="entry name" value="Dynein heavy chain 5, axonemal"/>
    <property type="match status" value="1"/>
</dbReference>
<dbReference type="GO" id="GO:0004930">
    <property type="term" value="F:G protein-coupled receptor activity"/>
    <property type="evidence" value="ECO:0007669"/>
    <property type="project" value="InterPro"/>
</dbReference>
<dbReference type="Gene3D" id="1.20.1270.280">
    <property type="match status" value="1"/>
</dbReference>
<dbReference type="InterPro" id="IPR041228">
    <property type="entry name" value="Dynein_C"/>
</dbReference>
<dbReference type="Pfam" id="PF18198">
    <property type="entry name" value="AAA_lid_11"/>
    <property type="match status" value="1"/>
</dbReference>
<comment type="caution">
    <text evidence="7">The sequence shown here is derived from an EMBL/GenBank/DDBJ whole genome shotgun (WGS) entry which is preliminary data.</text>
</comment>
<dbReference type="InterPro" id="IPR000276">
    <property type="entry name" value="GPCR_Rhodpsn"/>
</dbReference>
<evidence type="ECO:0000256" key="2">
    <source>
        <dbReference type="ARBA" id="ARBA00022692"/>
    </source>
</evidence>
<dbReference type="Proteomes" id="UP000593567">
    <property type="component" value="Unassembled WGS sequence"/>
</dbReference>
<accession>A0A7J7J197</accession>
<feature type="transmembrane region" description="Helical" evidence="5">
    <location>
        <begin position="29"/>
        <end position="58"/>
    </location>
</feature>
<dbReference type="InterPro" id="IPR041658">
    <property type="entry name" value="AAA_lid_11"/>
</dbReference>
<evidence type="ECO:0000256" key="5">
    <source>
        <dbReference type="SAM" id="Phobius"/>
    </source>
</evidence>
<feature type="transmembrane region" description="Helical" evidence="5">
    <location>
        <begin position="153"/>
        <end position="173"/>
    </location>
</feature>
<dbReference type="Gene3D" id="1.20.1070.10">
    <property type="entry name" value="Rhodopsin 7-helix transmembrane proteins"/>
    <property type="match status" value="1"/>
</dbReference>
<dbReference type="AlphaFoldDB" id="A0A7J7J197"/>
<dbReference type="InterPro" id="IPR043160">
    <property type="entry name" value="Dynein_C_barrel"/>
</dbReference>
<dbReference type="InterPro" id="IPR026983">
    <property type="entry name" value="DHC"/>
</dbReference>
<dbReference type="Pfam" id="PF18199">
    <property type="entry name" value="Dynein_C"/>
    <property type="match status" value="1"/>
</dbReference>
<dbReference type="FunFam" id="3.10.490.20:FF:000003">
    <property type="entry name" value="Dynein heavy chain 5, axonemal"/>
    <property type="match status" value="1"/>
</dbReference>
<keyword evidence="3 5" id="KW-1133">Transmembrane helix</keyword>
<feature type="transmembrane region" description="Helical" evidence="5">
    <location>
        <begin position="214"/>
        <end position="239"/>
    </location>
</feature>
<evidence type="ECO:0000313" key="8">
    <source>
        <dbReference type="Proteomes" id="UP000593567"/>
    </source>
</evidence>
<dbReference type="FunFam" id="1.20.1270.280:FF:000002">
    <property type="entry name" value="Dynein heavy chain 5, axonemal"/>
    <property type="match status" value="1"/>
</dbReference>
<dbReference type="Gene3D" id="1.10.8.720">
    <property type="entry name" value="Region D6 of dynein motor"/>
    <property type="match status" value="1"/>
</dbReference>
<feature type="transmembrane region" description="Helical" evidence="5">
    <location>
        <begin position="268"/>
        <end position="287"/>
    </location>
</feature>
<dbReference type="GO" id="GO:0016020">
    <property type="term" value="C:membrane"/>
    <property type="evidence" value="ECO:0007669"/>
    <property type="project" value="UniProtKB-SubCell"/>
</dbReference>
<dbReference type="CDD" id="cd14978">
    <property type="entry name" value="7tmA_FMRFamide_R-like"/>
    <property type="match status" value="1"/>
</dbReference>
<reference evidence="7" key="1">
    <citation type="submission" date="2020-06" db="EMBL/GenBank/DDBJ databases">
        <title>Draft genome of Bugula neritina, a colonial animal packing powerful symbionts and potential medicines.</title>
        <authorList>
            <person name="Rayko M."/>
        </authorList>
    </citation>
    <scope>NUCLEOTIDE SEQUENCE [LARGE SCALE GENOMIC DNA]</scope>
    <source>
        <strain evidence="7">Kwan_BN1</strain>
    </source>
</reference>
<dbReference type="EMBL" id="VXIV02003207">
    <property type="protein sequence ID" value="KAF6019883.1"/>
    <property type="molecule type" value="Genomic_DNA"/>
</dbReference>
<dbReference type="Pfam" id="PF00001">
    <property type="entry name" value="7tm_1"/>
    <property type="match status" value="1"/>
</dbReference>
<dbReference type="PANTHER" id="PTHR46961">
    <property type="entry name" value="DYNEIN HEAVY CHAIN 1, AXONEMAL-LIKE PROTEIN"/>
    <property type="match status" value="1"/>
</dbReference>
<proteinExistence type="predicted"/>
<feature type="domain" description="G-protein coupled receptors family 1 profile" evidence="6">
    <location>
        <begin position="48"/>
        <end position="323"/>
    </location>
</feature>
<keyword evidence="8" id="KW-1185">Reference proteome</keyword>
<dbReference type="OrthoDB" id="286107at2759"/>
<dbReference type="Gene3D" id="3.10.490.20">
    <property type="match status" value="1"/>
</dbReference>
<evidence type="ECO:0000313" key="7">
    <source>
        <dbReference type="EMBL" id="KAF6019883.1"/>
    </source>
</evidence>
<evidence type="ECO:0000256" key="1">
    <source>
        <dbReference type="ARBA" id="ARBA00004370"/>
    </source>
</evidence>
<dbReference type="GO" id="GO:0030286">
    <property type="term" value="C:dynein complex"/>
    <property type="evidence" value="ECO:0007669"/>
    <property type="project" value="InterPro"/>
</dbReference>
<dbReference type="InterPro" id="IPR042219">
    <property type="entry name" value="AAA_lid_11_sf"/>
</dbReference>
<keyword evidence="2 5" id="KW-0812">Transmembrane</keyword>
<name>A0A7J7J197_BUGNE</name>
<dbReference type="GO" id="GO:0045505">
    <property type="term" value="F:dynein intermediate chain binding"/>
    <property type="evidence" value="ECO:0007669"/>
    <property type="project" value="InterPro"/>
</dbReference>
<dbReference type="GO" id="GO:0051959">
    <property type="term" value="F:dynein light intermediate chain binding"/>
    <property type="evidence" value="ECO:0007669"/>
    <property type="project" value="InterPro"/>
</dbReference>
<comment type="subcellular location">
    <subcellularLocation>
        <location evidence="1">Membrane</location>
    </subcellularLocation>
</comment>
<evidence type="ECO:0000259" key="6">
    <source>
        <dbReference type="PROSITE" id="PS50262"/>
    </source>
</evidence>
<feature type="transmembrane region" description="Helical" evidence="5">
    <location>
        <begin position="108"/>
        <end position="132"/>
    </location>
</feature>
<dbReference type="GO" id="GO:0007018">
    <property type="term" value="P:microtubule-based movement"/>
    <property type="evidence" value="ECO:0007669"/>
    <property type="project" value="InterPro"/>
</dbReference>
<gene>
    <name evidence="7" type="ORF">EB796_021807</name>
</gene>
<sequence>MLLNKTVYLEGGAGTQLCSYDPDDLKLSVLWIIIFILSLALNAFAVIGNSIVVAACFLQKSRPSLLIYIHALAFSDLLYALVAPLYTYRYVLRHFPKLVINFALAGRLSHHVTLIGNTFSSISSWLVVALTIDRLILTKLPFRSKQLSTAKRTYIAIAFIIFSCSIINGVWMYEFFEVPIDVNPCSGYWNIPKEVIRDDGSVYVPIRYKEAYKIYAITSAVLFLYALPTFIMIVSNVLILKELKSSTLKTRSMETSRASQKRHKEVRLTKMIIIVSVIFMICNMPDIATRLLWKHVAPIIVSNIQPIAHLFLMVNVAANFVVYSLYNKHLFATIVSMIRRGACYSCCMGRMTQDFLDVSNMMHWKPMLFAISFLHSVVQERRKFGPLGWNIPYEFNQSDWGATVQFFQNHLDDCDIKKGVSWSTVRYMIGEVQYGGRVTDDFDKRLLNTFARVWFSDVMFNEAFQFYIGYRIPRLSKLEDILDFIEHLPLIDSPEAFGLHPNADITYQSNMAKDVLDTIMNIQPKDSAGGGGETREASVYRLAEDMLEKLPPDYQVHEVKDRLKKMGHLQPLNIFLKQEIDRMQRVISTVRTTLSDLKLAIDGTIIMSEGLRDALDNMYDARVPNSWRRVSWQSSTLGFWFTELLERNEQFHRWFSTGRPNLFWMTGFFNPQGFLTAMRQEVTRAHKGWALDSVTLYNDVTKMLKEDVMNPPQEGVYVYGLYLDGAGWDRKNIRLTEPTQKVLFSMLPVVHMYAVNVGSSKDLRLYQCPVYKKPCRTDLTYITSIFLRTNQSPDYWILRGVAALCDIK</sequence>
<keyword evidence="4 5" id="KW-0472">Membrane</keyword>
<protein>
    <submittedName>
        <fullName evidence="7">DNAH8</fullName>
    </submittedName>
</protein>
<dbReference type="InterPro" id="IPR017452">
    <property type="entry name" value="GPCR_Rhodpsn_7TM"/>
</dbReference>